<dbReference type="InterPro" id="IPR016159">
    <property type="entry name" value="Cullin_repeat-like_dom_sf"/>
</dbReference>
<dbReference type="GO" id="GO:0000145">
    <property type="term" value="C:exocyst"/>
    <property type="evidence" value="ECO:0007669"/>
    <property type="project" value="InterPro"/>
</dbReference>
<dbReference type="GO" id="GO:0005546">
    <property type="term" value="F:phosphatidylinositol-4,5-bisphosphate binding"/>
    <property type="evidence" value="ECO:0007669"/>
    <property type="project" value="InterPro"/>
</dbReference>
<dbReference type="PANTHER" id="PTHR12542">
    <property type="entry name" value="EXOCYST COMPLEX PROTEIN EXO70"/>
    <property type="match status" value="1"/>
</dbReference>
<keyword evidence="2 4" id="KW-0813">Transport</keyword>
<evidence type="ECO:0000256" key="4">
    <source>
        <dbReference type="RuleBase" id="RU365026"/>
    </source>
</evidence>
<comment type="function">
    <text evidence="4">Component of the exocyst complex.</text>
</comment>
<evidence type="ECO:0000313" key="7">
    <source>
        <dbReference type="Proteomes" id="UP000775213"/>
    </source>
</evidence>
<accession>A0AAV7GL89</accession>
<dbReference type="AlphaFoldDB" id="A0AAV7GL89"/>
<dbReference type="GO" id="GO:0015031">
    <property type="term" value="P:protein transport"/>
    <property type="evidence" value="ECO:0007669"/>
    <property type="project" value="UniProtKB-KW"/>
</dbReference>
<comment type="similarity">
    <text evidence="1 4">Belongs to the EXO70 family.</text>
</comment>
<evidence type="ECO:0000259" key="5">
    <source>
        <dbReference type="Pfam" id="PF03081"/>
    </source>
</evidence>
<sequence length="76" mass="8722">MPWEILGSKIGNWIHYMRIVVKLLFAKRKICDQIFNGINVLDRCFVEVKPDNALMLFGFGDAIAKSKGSPEKLFCF</sequence>
<dbReference type="Gene3D" id="1.20.1280.170">
    <property type="entry name" value="Exocyst complex component Exo70"/>
    <property type="match status" value="1"/>
</dbReference>
<evidence type="ECO:0000256" key="2">
    <source>
        <dbReference type="ARBA" id="ARBA00022448"/>
    </source>
</evidence>
<gene>
    <name evidence="6" type="ORF">IEQ34_012636</name>
</gene>
<dbReference type="GO" id="GO:0006887">
    <property type="term" value="P:exocytosis"/>
    <property type="evidence" value="ECO:0007669"/>
    <property type="project" value="UniProtKB-KW"/>
</dbReference>
<keyword evidence="4" id="KW-0653">Protein transport</keyword>
<protein>
    <recommendedName>
        <fullName evidence="4">Exocyst subunit Exo70 family protein</fullName>
    </recommendedName>
</protein>
<dbReference type="Proteomes" id="UP000775213">
    <property type="component" value="Unassembled WGS sequence"/>
</dbReference>
<dbReference type="InterPro" id="IPR004140">
    <property type="entry name" value="Exo70"/>
</dbReference>
<dbReference type="Pfam" id="PF03081">
    <property type="entry name" value="Exo70_C"/>
    <property type="match status" value="1"/>
</dbReference>
<evidence type="ECO:0000256" key="3">
    <source>
        <dbReference type="ARBA" id="ARBA00022483"/>
    </source>
</evidence>
<feature type="domain" description="Exocyst complex subunit Exo70 C-terminal" evidence="5">
    <location>
        <begin position="12"/>
        <end position="76"/>
    </location>
</feature>
<name>A0AAV7GL89_DENCH</name>
<dbReference type="SUPFAM" id="SSF74788">
    <property type="entry name" value="Cullin repeat-like"/>
    <property type="match status" value="1"/>
</dbReference>
<proteinExistence type="inferred from homology"/>
<organism evidence="6 7">
    <name type="scientific">Dendrobium chrysotoxum</name>
    <name type="common">Orchid</name>
    <dbReference type="NCBI Taxonomy" id="161865"/>
    <lineage>
        <taxon>Eukaryota</taxon>
        <taxon>Viridiplantae</taxon>
        <taxon>Streptophyta</taxon>
        <taxon>Embryophyta</taxon>
        <taxon>Tracheophyta</taxon>
        <taxon>Spermatophyta</taxon>
        <taxon>Magnoliopsida</taxon>
        <taxon>Liliopsida</taxon>
        <taxon>Asparagales</taxon>
        <taxon>Orchidaceae</taxon>
        <taxon>Epidendroideae</taxon>
        <taxon>Malaxideae</taxon>
        <taxon>Dendrobiinae</taxon>
        <taxon>Dendrobium</taxon>
    </lineage>
</organism>
<reference evidence="6 7" key="1">
    <citation type="journal article" date="2021" name="Hortic Res">
        <title>Chromosome-scale assembly of the Dendrobium chrysotoxum genome enhances the understanding of orchid evolution.</title>
        <authorList>
            <person name="Zhang Y."/>
            <person name="Zhang G.Q."/>
            <person name="Zhang D."/>
            <person name="Liu X.D."/>
            <person name="Xu X.Y."/>
            <person name="Sun W.H."/>
            <person name="Yu X."/>
            <person name="Zhu X."/>
            <person name="Wang Z.W."/>
            <person name="Zhao X."/>
            <person name="Zhong W.Y."/>
            <person name="Chen H."/>
            <person name="Yin W.L."/>
            <person name="Huang T."/>
            <person name="Niu S.C."/>
            <person name="Liu Z.J."/>
        </authorList>
    </citation>
    <scope>NUCLEOTIDE SEQUENCE [LARGE SCALE GENOMIC DNA]</scope>
    <source>
        <strain evidence="6">Lindl</strain>
    </source>
</reference>
<dbReference type="InterPro" id="IPR046364">
    <property type="entry name" value="Exo70_C"/>
</dbReference>
<evidence type="ECO:0000313" key="6">
    <source>
        <dbReference type="EMBL" id="KAH0457321.1"/>
    </source>
</evidence>
<evidence type="ECO:0000256" key="1">
    <source>
        <dbReference type="ARBA" id="ARBA00006756"/>
    </source>
</evidence>
<comment type="caution">
    <text evidence="6">The sequence shown here is derived from an EMBL/GenBank/DDBJ whole genome shotgun (WGS) entry which is preliminary data.</text>
</comment>
<dbReference type="EMBL" id="JAGFBR010000012">
    <property type="protein sequence ID" value="KAH0457321.1"/>
    <property type="molecule type" value="Genomic_DNA"/>
</dbReference>
<keyword evidence="7" id="KW-1185">Reference proteome</keyword>
<dbReference type="PANTHER" id="PTHR12542:SF41">
    <property type="entry name" value="EXOCYST COMPLEX COMPONENT 7"/>
    <property type="match status" value="1"/>
</dbReference>
<keyword evidence="3 4" id="KW-0268">Exocytosis</keyword>